<dbReference type="InterPro" id="IPR030564">
    <property type="entry name" value="Myotubularin"/>
</dbReference>
<dbReference type="GO" id="GO:0016020">
    <property type="term" value="C:membrane"/>
    <property type="evidence" value="ECO:0007669"/>
    <property type="project" value="TreeGrafter"/>
</dbReference>
<protein>
    <recommendedName>
        <fullName evidence="8">Myotubularin</fullName>
    </recommendedName>
</protein>
<dbReference type="GeneID" id="14888688"/>
<dbReference type="AlphaFoldDB" id="L7FM40"/>
<dbReference type="KEGG" id="eiv:EIN_453940"/>
<comment type="subcellular location">
    <subcellularLocation>
        <location evidence="1">Endomembrane system</location>
        <topology evidence="1">Peripheral membrane protein</topology>
    </subcellularLocation>
</comment>
<dbReference type="Proteomes" id="UP000014680">
    <property type="component" value="Unassembled WGS sequence"/>
</dbReference>
<dbReference type="InterPro" id="IPR029021">
    <property type="entry name" value="Prot-tyrosine_phosphatase-like"/>
</dbReference>
<dbReference type="SUPFAM" id="SSF52799">
    <property type="entry name" value="(Phosphotyrosine protein) phosphatases II"/>
    <property type="match status" value="1"/>
</dbReference>
<name>L7FM40_ENTIV</name>
<dbReference type="PANTHER" id="PTHR10807:SF128">
    <property type="entry name" value="PHOSPHATIDYLINOSITOL-3,5-BISPHOSPHATE 3-PHOSPHATASE"/>
    <property type="match status" value="1"/>
</dbReference>
<feature type="active site" description="Phosphocysteine intermediate" evidence="2">
    <location>
        <position position="702"/>
    </location>
</feature>
<dbReference type="InterPro" id="IPR010569">
    <property type="entry name" value="Myotubularin-like_Pase_dom"/>
</dbReference>
<dbReference type="InterPro" id="IPR016130">
    <property type="entry name" value="Tyr_Pase_AS"/>
</dbReference>
<dbReference type="RefSeq" id="XP_004256475.1">
    <property type="nucleotide sequence ID" value="XM_004256427.1"/>
</dbReference>
<dbReference type="GO" id="GO:0046856">
    <property type="term" value="P:phosphatidylinositol dephosphorylation"/>
    <property type="evidence" value="ECO:0007669"/>
    <property type="project" value="TreeGrafter"/>
</dbReference>
<dbReference type="OrthoDB" id="271628at2759"/>
<evidence type="ECO:0000259" key="5">
    <source>
        <dbReference type="PROSITE" id="PS51339"/>
    </source>
</evidence>
<feature type="domain" description="Myotubularin phosphatase" evidence="5">
    <location>
        <begin position="492"/>
        <end position="885"/>
    </location>
</feature>
<dbReference type="PROSITE" id="PS51339">
    <property type="entry name" value="PPASE_MYOTUBULARIN"/>
    <property type="match status" value="1"/>
</dbReference>
<evidence type="ECO:0000256" key="2">
    <source>
        <dbReference type="PIRSR" id="PIRSR630564-1"/>
    </source>
</evidence>
<evidence type="ECO:0000259" key="4">
    <source>
        <dbReference type="PROSITE" id="PS50056"/>
    </source>
</evidence>
<reference evidence="6 7" key="1">
    <citation type="submission" date="2012-10" db="EMBL/GenBank/DDBJ databases">
        <authorList>
            <person name="Zafar N."/>
            <person name="Inman J."/>
            <person name="Hall N."/>
            <person name="Lorenzi H."/>
            <person name="Caler E."/>
        </authorList>
    </citation>
    <scope>NUCLEOTIDE SEQUENCE [LARGE SCALE GENOMIC DNA]</scope>
    <source>
        <strain evidence="6 7">IP1</strain>
    </source>
</reference>
<evidence type="ECO:0000256" key="1">
    <source>
        <dbReference type="ARBA" id="ARBA00004184"/>
    </source>
</evidence>
<evidence type="ECO:0000313" key="6">
    <source>
        <dbReference type="EMBL" id="ELP89704.1"/>
    </source>
</evidence>
<evidence type="ECO:0000313" key="7">
    <source>
        <dbReference type="Proteomes" id="UP000014680"/>
    </source>
</evidence>
<accession>L7FM40</accession>
<organism evidence="6 7">
    <name type="scientific">Entamoeba invadens IP1</name>
    <dbReference type="NCBI Taxonomy" id="370355"/>
    <lineage>
        <taxon>Eukaryota</taxon>
        <taxon>Amoebozoa</taxon>
        <taxon>Evosea</taxon>
        <taxon>Archamoebae</taxon>
        <taxon>Mastigamoebida</taxon>
        <taxon>Entamoebidae</taxon>
        <taxon>Entamoeba</taxon>
    </lineage>
</organism>
<dbReference type="OMA" id="KFQATNT"/>
<dbReference type="GO" id="GO:0005737">
    <property type="term" value="C:cytoplasm"/>
    <property type="evidence" value="ECO:0007669"/>
    <property type="project" value="TreeGrafter"/>
</dbReference>
<proteinExistence type="predicted"/>
<dbReference type="Pfam" id="PF06602">
    <property type="entry name" value="Myotub-related"/>
    <property type="match status" value="1"/>
</dbReference>
<evidence type="ECO:0000256" key="3">
    <source>
        <dbReference type="PIRSR" id="PIRSR630564-2"/>
    </source>
</evidence>
<dbReference type="GO" id="GO:0004438">
    <property type="term" value="F:phosphatidylinositol-3-phosphate phosphatase activity"/>
    <property type="evidence" value="ECO:0007669"/>
    <property type="project" value="TreeGrafter"/>
</dbReference>
<sequence>MSVSRIKGFDPLGFSDPLLLPTKPKELPPPQVSISIICSVPPTQTVNSMIQTNAFHFLLEGISHEIYSIDASGNCELYEEGVECNTIEIFGRGGAVVHITSECKEVSVNFNDKYVSVIVSPYTTVADLLRAIEHSLGLKTSHVLYLNEGRRKQVFLRRNVLVWNLKSDFTMAETSLKFETNKPLPMKGDTPNFDVLCIAEFQNIPPFETIVDSSWDKESVLTFLLGTVSIPLSEASSYDLVIKKGNKVFSFEQTVSCWAKDGSIVLEVNKKPECHLIVVGDYLEKKHNPLRTVDYYRQAPTEDDNWVYANRMSFIIATSALTSINAVALKFQATNTFMFIVSKTGEVFSVENTDQIADAKKVVFIKSSGAKPSTFFCKSLDVLDPFEPVVFDEKGLIITKYRTILVSPENQTLISIPHAAVCVLQLYTIDDSHDAIVLLCKNLKTSVIVSDSSKVQRVLSIFFDEKCRLLFPRSNTETYAFRSSGTTSGESEWRAMSYSKEFSRLGLTAQNGFKMADNRDGTISPTYPQSVVLPDGIQYSTVLTFRSKGRIPAISWRGEKNQTISRSAQPLPGTLGRVRCEEDENLLRQLVNLTKAGSKRLAIYDARPPLNAQANRLQGGGIESSTYYPFADFSYLSIENIHEVRNAFYKLLRAILSVPHTSYEYKNCIENSKWYQFIYAIFIGSVQIVEKVKRGDSVLVHCSDGWDRTSQLTSLSMMVLDPYYRTIEGLLVLIEKEWINFGHRFKFRSGLGAKFDIDVGGVVQSIYPNAKAKETGKIGGDDNEFSPVFQQWVECVEILRKQNETAFEFKGDLLIFLLDSLYDCQFANYLEYPNTSPRNITNMLSIVPYVLGHRTKFENQNFKAVSNDIKVDVNPLQFKLWKEYYNRFDKAYTLNV</sequence>
<dbReference type="GO" id="GO:0012505">
    <property type="term" value="C:endomembrane system"/>
    <property type="evidence" value="ECO:0007669"/>
    <property type="project" value="UniProtKB-SubCell"/>
</dbReference>
<dbReference type="EMBL" id="KB206589">
    <property type="protein sequence ID" value="ELP89704.1"/>
    <property type="molecule type" value="Genomic_DNA"/>
</dbReference>
<dbReference type="PROSITE" id="PS50056">
    <property type="entry name" value="TYR_PHOSPHATASE_2"/>
    <property type="match status" value="1"/>
</dbReference>
<dbReference type="VEuPathDB" id="AmoebaDB:EIN_453940"/>
<feature type="binding site" evidence="3">
    <location>
        <begin position="640"/>
        <end position="641"/>
    </location>
    <ligand>
        <name>substrate</name>
    </ligand>
</feature>
<evidence type="ECO:0008006" key="8">
    <source>
        <dbReference type="Google" id="ProtNLM"/>
    </source>
</evidence>
<dbReference type="InterPro" id="IPR000387">
    <property type="entry name" value="Tyr_Pase_dom"/>
</dbReference>
<feature type="binding site" evidence="3">
    <location>
        <begin position="702"/>
        <end position="708"/>
    </location>
    <ligand>
        <name>substrate</name>
    </ligand>
</feature>
<gene>
    <name evidence="6" type="ORF">EIN_453940</name>
</gene>
<keyword evidence="7" id="KW-1185">Reference proteome</keyword>
<dbReference type="PROSITE" id="PS00383">
    <property type="entry name" value="TYR_PHOSPHATASE_1"/>
    <property type="match status" value="1"/>
</dbReference>
<feature type="domain" description="Tyrosine specific protein phosphatases" evidence="4">
    <location>
        <begin position="680"/>
        <end position="718"/>
    </location>
</feature>
<dbReference type="CDD" id="cd14507">
    <property type="entry name" value="PTP-MTM-like"/>
    <property type="match status" value="1"/>
</dbReference>
<dbReference type="PANTHER" id="PTHR10807">
    <property type="entry name" value="MYOTUBULARIN-RELATED"/>
    <property type="match status" value="1"/>
</dbReference>